<dbReference type="Proteomes" id="UP000199032">
    <property type="component" value="Unassembled WGS sequence"/>
</dbReference>
<evidence type="ECO:0000313" key="2">
    <source>
        <dbReference type="Proteomes" id="UP000199032"/>
    </source>
</evidence>
<dbReference type="EMBL" id="CZQA01000015">
    <property type="protein sequence ID" value="CUS39790.1"/>
    <property type="molecule type" value="Genomic_DNA"/>
</dbReference>
<dbReference type="STRING" id="1742972.COMA1_90059"/>
<gene>
    <name evidence="1" type="ORF">COMA1_90059</name>
</gene>
<reference evidence="1 2" key="1">
    <citation type="submission" date="2015-10" db="EMBL/GenBank/DDBJ databases">
        <authorList>
            <person name="Gilbert D.G."/>
        </authorList>
    </citation>
    <scope>NUCLEOTIDE SEQUENCE [LARGE SCALE GENOMIC DNA]</scope>
    <source>
        <strain evidence="1">COMA1</strain>
    </source>
</reference>
<proteinExistence type="predicted"/>
<accession>A0A0S4LS55</accession>
<organism evidence="1 2">
    <name type="scientific">Candidatus Nitrospira nitrosa</name>
    <dbReference type="NCBI Taxonomy" id="1742972"/>
    <lineage>
        <taxon>Bacteria</taxon>
        <taxon>Pseudomonadati</taxon>
        <taxon>Nitrospirota</taxon>
        <taxon>Nitrospiria</taxon>
        <taxon>Nitrospirales</taxon>
        <taxon>Nitrospiraceae</taxon>
        <taxon>Nitrospira</taxon>
    </lineage>
</organism>
<evidence type="ECO:0000313" key="1">
    <source>
        <dbReference type="EMBL" id="CUS39790.1"/>
    </source>
</evidence>
<sequence>MVKRNRTVPGNIFMAAIALALLSMPSCKLRQNLLIYQSETFSVELRELPGGYPPINHFHHPYTMPPEAIFNVLESLTYDAATVLPFSKTHLRKVFTRSQAEQLAPELSKALSLAPPQQVTAFTIADTEKPDRQTTGFVFVLNEEVHLIIENLRRPRYEGEQNTYQQPVSNWKLRPTGIQRLYTRRSDGKGTMTNWIITPLR</sequence>
<protein>
    <submittedName>
        <fullName evidence="1">Uncharacterized protein</fullName>
    </submittedName>
</protein>
<keyword evidence="2" id="KW-1185">Reference proteome</keyword>
<dbReference type="RefSeq" id="WP_090751373.1">
    <property type="nucleotide sequence ID" value="NZ_CZQA01000015.1"/>
</dbReference>
<dbReference type="AlphaFoldDB" id="A0A0S4LS55"/>
<name>A0A0S4LS55_9BACT</name>